<dbReference type="RefSeq" id="WP_349083864.1">
    <property type="nucleotide sequence ID" value="NZ_JBBNFW010000172.1"/>
</dbReference>
<dbReference type="Gene3D" id="6.10.340.10">
    <property type="match status" value="1"/>
</dbReference>
<feature type="domain" description="HAMP" evidence="6">
    <location>
        <begin position="324"/>
        <end position="375"/>
    </location>
</feature>
<comment type="subcellular location">
    <subcellularLocation>
        <location evidence="1">Membrane</location>
    </subcellularLocation>
</comment>
<keyword evidence="3" id="KW-0808">Transferase</keyword>
<reference evidence="7 8" key="1">
    <citation type="submission" date="2024-04" db="EMBL/GenBank/DDBJ databases">
        <title>Human intestinal bacterial collection.</title>
        <authorList>
            <person name="Pauvert C."/>
            <person name="Hitch T.C.A."/>
            <person name="Clavel T."/>
        </authorList>
    </citation>
    <scope>NUCLEOTIDE SEQUENCE [LARGE SCALE GENOMIC DNA]</scope>
    <source>
        <strain evidence="7 8">CLA-AA-H161</strain>
    </source>
</reference>
<evidence type="ECO:0000256" key="5">
    <source>
        <dbReference type="SAM" id="Phobius"/>
    </source>
</evidence>
<dbReference type="PANTHER" id="PTHR34220">
    <property type="entry name" value="SENSOR HISTIDINE KINASE YPDA"/>
    <property type="match status" value="1"/>
</dbReference>
<evidence type="ECO:0000313" key="8">
    <source>
        <dbReference type="Proteomes" id="UP001470752"/>
    </source>
</evidence>
<gene>
    <name evidence="7" type="ORF">AAAX94_11025</name>
</gene>
<keyword evidence="5" id="KW-0472">Membrane</keyword>
<dbReference type="PROSITE" id="PS50885">
    <property type="entry name" value="HAMP"/>
    <property type="match status" value="1"/>
</dbReference>
<dbReference type="InterPro" id="IPR003594">
    <property type="entry name" value="HATPase_dom"/>
</dbReference>
<dbReference type="InterPro" id="IPR050640">
    <property type="entry name" value="Bact_2-comp_sensor_kinase"/>
</dbReference>
<accession>A0ABV1CR74</accession>
<comment type="caution">
    <text evidence="7">The sequence shown here is derived from an EMBL/GenBank/DDBJ whole genome shotgun (WGS) entry which is preliminary data.</text>
</comment>
<keyword evidence="8" id="KW-1185">Reference proteome</keyword>
<dbReference type="PANTHER" id="PTHR34220:SF7">
    <property type="entry name" value="SENSOR HISTIDINE KINASE YPDA"/>
    <property type="match status" value="1"/>
</dbReference>
<sequence length="577" mass="65680">MENKKQASGIQKAWRQLSIQNQIFLSMFLITLLGVGVLMNIVYKASVDAIEQNYRASYQSTLKNSSRVLDMNLKNIVDVGRSFLNDKSFQQILENGNKYGGSKFSSGDRTKLRKVANEMASQQVWVNYIVFTDLYGHVYQLNNINQGTYDFYMYYADKDILKEDWVKAANEAKGREVFFKDSILAVGSKAGFCYAKYMINPSDGEGMGYMVVGLSQKLLGKSFVMGNEGFNSSNFMVLDEDGELIYFVGNEERKTAIMEAFSNPEKNSLYLFSSVTNYTTGWSIVNVVEKNELSEESKGIRLISFLVAGCVLVVGFIMARIISRTISQPLKQLENTIAQVGEGERHITEEFDYSEVGRIGQKFKEMVNTNLELSEHLMAVKLNEREAELLLLQSQINPHFLYNTLDSLYFVAIMHGDDQMAEMVEALSDNFKLALNNGNKYIKVADSVKWMQGYMKLQNMRYNNRFELFVDISREILQRETITFIFQPFIENAMYHGLEPKIGKGKISLRGWQEQNDMIFTIEDDGVGIDDMSRLENGYGVRNVIERIKLNYGEKYGVTFESSPGKGTKVTIVVPVK</sequence>
<dbReference type="Gene3D" id="3.30.565.10">
    <property type="entry name" value="Histidine kinase-like ATPase, C-terminal domain"/>
    <property type="match status" value="1"/>
</dbReference>
<dbReference type="Pfam" id="PF06580">
    <property type="entry name" value="His_kinase"/>
    <property type="match status" value="1"/>
</dbReference>
<evidence type="ECO:0000256" key="2">
    <source>
        <dbReference type="ARBA" id="ARBA00022553"/>
    </source>
</evidence>
<dbReference type="InterPro" id="IPR010559">
    <property type="entry name" value="Sig_transdc_His_kin_internal"/>
</dbReference>
<dbReference type="GO" id="GO:0016301">
    <property type="term" value="F:kinase activity"/>
    <property type="evidence" value="ECO:0007669"/>
    <property type="project" value="UniProtKB-KW"/>
</dbReference>
<dbReference type="Proteomes" id="UP001470752">
    <property type="component" value="Unassembled WGS sequence"/>
</dbReference>
<keyword evidence="5" id="KW-0812">Transmembrane</keyword>
<protein>
    <submittedName>
        <fullName evidence="7">Histidine kinase</fullName>
    </submittedName>
</protein>
<dbReference type="InterPro" id="IPR036890">
    <property type="entry name" value="HATPase_C_sf"/>
</dbReference>
<evidence type="ECO:0000256" key="4">
    <source>
        <dbReference type="ARBA" id="ARBA00022777"/>
    </source>
</evidence>
<name>A0ABV1CR74_9FIRM</name>
<feature type="transmembrane region" description="Helical" evidence="5">
    <location>
        <begin position="21"/>
        <end position="43"/>
    </location>
</feature>
<evidence type="ECO:0000256" key="3">
    <source>
        <dbReference type="ARBA" id="ARBA00022679"/>
    </source>
</evidence>
<keyword evidence="2" id="KW-0597">Phosphoprotein</keyword>
<dbReference type="SUPFAM" id="SSF55874">
    <property type="entry name" value="ATPase domain of HSP90 chaperone/DNA topoisomerase II/histidine kinase"/>
    <property type="match status" value="1"/>
</dbReference>
<proteinExistence type="predicted"/>
<organism evidence="7 8">
    <name type="scientific">Blautia acetigignens</name>
    <dbReference type="NCBI Taxonomy" id="2981783"/>
    <lineage>
        <taxon>Bacteria</taxon>
        <taxon>Bacillati</taxon>
        <taxon>Bacillota</taxon>
        <taxon>Clostridia</taxon>
        <taxon>Lachnospirales</taxon>
        <taxon>Lachnospiraceae</taxon>
        <taxon>Blautia</taxon>
    </lineage>
</organism>
<keyword evidence="4 7" id="KW-0418">Kinase</keyword>
<evidence type="ECO:0000256" key="1">
    <source>
        <dbReference type="ARBA" id="ARBA00004370"/>
    </source>
</evidence>
<dbReference type="EMBL" id="JBBNFW010000172">
    <property type="protein sequence ID" value="MEQ2413544.1"/>
    <property type="molecule type" value="Genomic_DNA"/>
</dbReference>
<keyword evidence="5" id="KW-1133">Transmembrane helix</keyword>
<evidence type="ECO:0000259" key="6">
    <source>
        <dbReference type="PROSITE" id="PS50885"/>
    </source>
</evidence>
<dbReference type="InterPro" id="IPR003660">
    <property type="entry name" value="HAMP_dom"/>
</dbReference>
<dbReference type="Pfam" id="PF02518">
    <property type="entry name" value="HATPase_c"/>
    <property type="match status" value="1"/>
</dbReference>
<evidence type="ECO:0000313" key="7">
    <source>
        <dbReference type="EMBL" id="MEQ2413544.1"/>
    </source>
</evidence>